<gene>
    <name evidence="4" type="ORF">FRUB_09284</name>
</gene>
<organism evidence="4 5">
    <name type="scientific">Fimbriiglobus ruber</name>
    <dbReference type="NCBI Taxonomy" id="1908690"/>
    <lineage>
        <taxon>Bacteria</taxon>
        <taxon>Pseudomonadati</taxon>
        <taxon>Planctomycetota</taxon>
        <taxon>Planctomycetia</taxon>
        <taxon>Gemmatales</taxon>
        <taxon>Gemmataceae</taxon>
        <taxon>Fimbriiglobus</taxon>
    </lineage>
</organism>
<dbReference type="AlphaFoldDB" id="A0A225D547"/>
<protein>
    <recommendedName>
        <fullName evidence="3">DUF6677 domain-containing protein</fullName>
    </recommendedName>
</protein>
<keyword evidence="2" id="KW-0472">Membrane</keyword>
<evidence type="ECO:0000256" key="1">
    <source>
        <dbReference type="SAM" id="MobiDB-lite"/>
    </source>
</evidence>
<comment type="caution">
    <text evidence="4">The sequence shown here is derived from an EMBL/GenBank/DDBJ whole genome shotgun (WGS) entry which is preliminary data.</text>
</comment>
<feature type="transmembrane region" description="Helical" evidence="2">
    <location>
        <begin position="170"/>
        <end position="189"/>
    </location>
</feature>
<dbReference type="Proteomes" id="UP000214646">
    <property type="component" value="Unassembled WGS sequence"/>
</dbReference>
<feature type="domain" description="DUF6677" evidence="3">
    <location>
        <begin position="31"/>
        <end position="194"/>
    </location>
</feature>
<proteinExistence type="predicted"/>
<feature type="region of interest" description="Disordered" evidence="1">
    <location>
        <begin position="1"/>
        <end position="23"/>
    </location>
</feature>
<reference evidence="5" key="1">
    <citation type="submission" date="2017-06" db="EMBL/GenBank/DDBJ databases">
        <title>Genome analysis of Fimbriiglobus ruber SP5, the first member of the order Planctomycetales with confirmed chitinolytic capability.</title>
        <authorList>
            <person name="Ravin N.V."/>
            <person name="Rakitin A.L."/>
            <person name="Ivanova A.A."/>
            <person name="Beletsky A.V."/>
            <person name="Kulichevskaya I.S."/>
            <person name="Mardanov A.V."/>
            <person name="Dedysh S.N."/>
        </authorList>
    </citation>
    <scope>NUCLEOTIDE SEQUENCE [LARGE SCALE GENOMIC DNA]</scope>
    <source>
        <strain evidence="5">SP5</strain>
    </source>
</reference>
<feature type="compositionally biased region" description="Pro residues" evidence="1">
    <location>
        <begin position="201"/>
        <end position="220"/>
    </location>
</feature>
<accession>A0A225D547</accession>
<dbReference type="EMBL" id="NIDE01000017">
    <property type="protein sequence ID" value="OWK36721.1"/>
    <property type="molecule type" value="Genomic_DNA"/>
</dbReference>
<feature type="transmembrane region" description="Helical" evidence="2">
    <location>
        <begin position="52"/>
        <end position="72"/>
    </location>
</feature>
<evidence type="ECO:0000259" key="3">
    <source>
        <dbReference type="Pfam" id="PF20382"/>
    </source>
</evidence>
<keyword evidence="5" id="KW-1185">Reference proteome</keyword>
<feature type="region of interest" description="Disordered" evidence="1">
    <location>
        <begin position="196"/>
        <end position="228"/>
    </location>
</feature>
<sequence>MFARPTPRTPVEAPMTSPAPPSQPRPLDFLAATLSYLLPGLGQVLQGRIGKGVLFFVCLYGLFFYGMAMGQMKNVWLPDVSKEADADVPVVGKQLNGVPKALYYRPQFVGQFWIGIAAWPAIVQYATTEPPAERGDPPKPNGMLGHYMQALPEGDLNNLQRSEDKRWDLGWVYTVIAGVLNVLVIYDALAGPVIRDDQPAEAPPAKPAAASPPPPPPVPTPVTAEARS</sequence>
<dbReference type="Pfam" id="PF20382">
    <property type="entry name" value="DUF6677"/>
    <property type="match status" value="1"/>
</dbReference>
<evidence type="ECO:0000313" key="4">
    <source>
        <dbReference type="EMBL" id="OWK36721.1"/>
    </source>
</evidence>
<name>A0A225D547_9BACT</name>
<keyword evidence="2" id="KW-1133">Transmembrane helix</keyword>
<evidence type="ECO:0000313" key="5">
    <source>
        <dbReference type="Proteomes" id="UP000214646"/>
    </source>
</evidence>
<keyword evidence="2" id="KW-0812">Transmembrane</keyword>
<evidence type="ECO:0000256" key="2">
    <source>
        <dbReference type="SAM" id="Phobius"/>
    </source>
</evidence>
<dbReference type="InterPro" id="IPR046499">
    <property type="entry name" value="DUF6677"/>
</dbReference>